<dbReference type="InterPro" id="IPR046357">
    <property type="entry name" value="PPIase_dom_sf"/>
</dbReference>
<reference evidence="7" key="1">
    <citation type="submission" date="2015-07" db="EMBL/GenBank/DDBJ databases">
        <title>Elucidating the P. pachyrhizi secretome and potential effectors.</title>
        <authorList>
            <person name="de Carvalho M.C.C.G."/>
            <person name="Nascimento L.C."/>
            <person name="Darben L.M."/>
            <person name="Polizel-Podanosqui A.M."/>
            <person name="Lopes-Caitar V.S."/>
            <person name="Rocha C.S."/>
            <person name="Qi M."/>
            <person name="Carazolle M."/>
            <person name="Kuwahara M.K."/>
            <person name="Pereira G.A.G."/>
            <person name="Abdelnoor R.V."/>
            <person name="Whitham S.A."/>
            <person name="Marcelino-Guimaraes F.C."/>
        </authorList>
    </citation>
    <scope>NUCLEOTIDE SEQUENCE</scope>
</reference>
<dbReference type="SUPFAM" id="SSF54534">
    <property type="entry name" value="FKBP-like"/>
    <property type="match status" value="1"/>
</dbReference>
<dbReference type="InterPro" id="IPR044609">
    <property type="entry name" value="FKBP2/11"/>
</dbReference>
<evidence type="ECO:0000256" key="4">
    <source>
        <dbReference type="ARBA" id="ARBA00023235"/>
    </source>
</evidence>
<proteinExistence type="evidence at transcript level"/>
<keyword evidence="3 5" id="KW-0697">Rotamase</keyword>
<name>A0A0S1MIC5_PHAPC</name>
<dbReference type="FunFam" id="3.10.50.40:FF:000006">
    <property type="entry name" value="Peptidyl-prolyl cis-trans isomerase"/>
    <property type="match status" value="1"/>
</dbReference>
<accession>A0A0S1MIC5</accession>
<organism evidence="7">
    <name type="scientific">Phakopsora pachyrhizi</name>
    <name type="common">Asian soybean rust disease fungus</name>
    <dbReference type="NCBI Taxonomy" id="170000"/>
    <lineage>
        <taxon>Eukaryota</taxon>
        <taxon>Fungi</taxon>
        <taxon>Dikarya</taxon>
        <taxon>Basidiomycota</taxon>
        <taxon>Pucciniomycotina</taxon>
        <taxon>Pucciniomycetes</taxon>
        <taxon>Pucciniales</taxon>
        <taxon>Phakopsoraceae</taxon>
        <taxon>Phakopsora</taxon>
    </lineage>
</organism>
<dbReference type="PANTHER" id="PTHR45779">
    <property type="entry name" value="PEPTIDYLPROLYL ISOMERASE"/>
    <property type="match status" value="1"/>
</dbReference>
<dbReference type="Gene3D" id="3.10.50.40">
    <property type="match status" value="1"/>
</dbReference>
<evidence type="ECO:0000256" key="3">
    <source>
        <dbReference type="ARBA" id="ARBA00023110"/>
    </source>
</evidence>
<dbReference type="Pfam" id="PF00254">
    <property type="entry name" value="FKBP_C"/>
    <property type="match status" value="1"/>
</dbReference>
<evidence type="ECO:0000256" key="1">
    <source>
        <dbReference type="ARBA" id="ARBA00000971"/>
    </source>
</evidence>
<dbReference type="PANTHER" id="PTHR45779:SF7">
    <property type="entry name" value="PEPTIDYLPROLYL ISOMERASE"/>
    <property type="match status" value="1"/>
</dbReference>
<evidence type="ECO:0000259" key="6">
    <source>
        <dbReference type="PROSITE" id="PS50059"/>
    </source>
</evidence>
<dbReference type="EMBL" id="KT246520">
    <property type="protein sequence ID" value="ALL40611.1"/>
    <property type="molecule type" value="mRNA"/>
</dbReference>
<evidence type="ECO:0000256" key="2">
    <source>
        <dbReference type="ARBA" id="ARBA00013194"/>
    </source>
</evidence>
<evidence type="ECO:0000313" key="7">
    <source>
        <dbReference type="EMBL" id="ALL40611.1"/>
    </source>
</evidence>
<comment type="catalytic activity">
    <reaction evidence="1 5">
        <text>[protein]-peptidylproline (omega=180) = [protein]-peptidylproline (omega=0)</text>
        <dbReference type="Rhea" id="RHEA:16237"/>
        <dbReference type="Rhea" id="RHEA-COMP:10747"/>
        <dbReference type="Rhea" id="RHEA-COMP:10748"/>
        <dbReference type="ChEBI" id="CHEBI:83833"/>
        <dbReference type="ChEBI" id="CHEBI:83834"/>
        <dbReference type="EC" id="5.2.1.8"/>
    </reaction>
</comment>
<keyword evidence="4 5" id="KW-0413">Isomerase</keyword>
<dbReference type="EC" id="5.2.1.8" evidence="2 5"/>
<dbReference type="GO" id="GO:0005783">
    <property type="term" value="C:endoplasmic reticulum"/>
    <property type="evidence" value="ECO:0007669"/>
    <property type="project" value="TreeGrafter"/>
</dbReference>
<sequence>MIKSQPNDTLSVLYKGTLKSNGAKFDEMTNRTTPLKFTLGAGQVIKGWDKGLKDMCIGEKRTLQIPAELAYGEDGEDSSEPGIPPDATLIFETELLGIDKGPASEEEINFQRSSWFKSLSAYGFFISFLEQTLAFL</sequence>
<evidence type="ECO:0000256" key="5">
    <source>
        <dbReference type="PROSITE-ProRule" id="PRU00277"/>
    </source>
</evidence>
<dbReference type="AlphaFoldDB" id="A0A0S1MIC5"/>
<dbReference type="InterPro" id="IPR001179">
    <property type="entry name" value="PPIase_FKBP_dom"/>
</dbReference>
<dbReference type="GO" id="GO:0003755">
    <property type="term" value="F:peptidyl-prolyl cis-trans isomerase activity"/>
    <property type="evidence" value="ECO:0007669"/>
    <property type="project" value="UniProtKB-KW"/>
</dbReference>
<feature type="domain" description="PPIase FKBP-type" evidence="6">
    <location>
        <begin position="7"/>
        <end position="99"/>
    </location>
</feature>
<protein>
    <recommendedName>
        <fullName evidence="2 5">peptidylprolyl isomerase</fullName>
        <ecNumber evidence="2 5">5.2.1.8</ecNumber>
    </recommendedName>
</protein>
<dbReference type="PROSITE" id="PS50059">
    <property type="entry name" value="FKBP_PPIASE"/>
    <property type="match status" value="1"/>
</dbReference>